<evidence type="ECO:0000313" key="9">
    <source>
        <dbReference type="EMBL" id="AKJ67825.1"/>
    </source>
</evidence>
<evidence type="ECO:0000256" key="2">
    <source>
        <dbReference type="ARBA" id="ARBA00022448"/>
    </source>
</evidence>
<dbReference type="KEGG" id="ptx:ABW99_05950"/>
<feature type="transmembrane region" description="Helical" evidence="7">
    <location>
        <begin position="278"/>
        <end position="300"/>
    </location>
</feature>
<feature type="transmembrane region" description="Helical" evidence="7">
    <location>
        <begin position="338"/>
        <end position="356"/>
    </location>
</feature>
<feature type="transmembrane region" description="Helical" evidence="7">
    <location>
        <begin position="114"/>
        <end position="142"/>
    </location>
</feature>
<name>A0A0G3ELH4_9BURK</name>
<dbReference type="OrthoDB" id="6766492at2"/>
<evidence type="ECO:0000256" key="4">
    <source>
        <dbReference type="ARBA" id="ARBA00022692"/>
    </source>
</evidence>
<evidence type="ECO:0000256" key="7">
    <source>
        <dbReference type="SAM" id="Phobius"/>
    </source>
</evidence>
<dbReference type="Pfam" id="PF00083">
    <property type="entry name" value="Sugar_tr"/>
    <property type="match status" value="2"/>
</dbReference>
<feature type="transmembrane region" description="Helical" evidence="7">
    <location>
        <begin position="406"/>
        <end position="426"/>
    </location>
</feature>
<keyword evidence="6 7" id="KW-0472">Membrane</keyword>
<dbReference type="FunFam" id="1.20.1250.20:FF:000001">
    <property type="entry name" value="Dicarboxylate MFS transporter"/>
    <property type="match status" value="1"/>
</dbReference>
<dbReference type="InterPro" id="IPR005828">
    <property type="entry name" value="MFS_sugar_transport-like"/>
</dbReference>
<gene>
    <name evidence="9" type="ORF">ABW99_05950</name>
</gene>
<dbReference type="Gene3D" id="1.20.1250.20">
    <property type="entry name" value="MFS general substrate transporter like domains"/>
    <property type="match status" value="2"/>
</dbReference>
<dbReference type="SUPFAM" id="SSF103473">
    <property type="entry name" value="MFS general substrate transporter"/>
    <property type="match status" value="1"/>
</dbReference>
<feature type="transmembrane region" description="Helical" evidence="7">
    <location>
        <begin position="377"/>
        <end position="400"/>
    </location>
</feature>
<feature type="transmembrane region" description="Helical" evidence="7">
    <location>
        <begin position="58"/>
        <end position="78"/>
    </location>
</feature>
<dbReference type="STRING" id="445709.ABW99_05950"/>
<dbReference type="PANTHER" id="PTHR43045:SF1">
    <property type="entry name" value="SHIKIMATE TRANSPORTER"/>
    <property type="match status" value="1"/>
</dbReference>
<dbReference type="AlphaFoldDB" id="A0A0G3ELH4"/>
<feature type="domain" description="Major facilitator superfamily (MFS) profile" evidence="8">
    <location>
        <begin position="17"/>
        <end position="434"/>
    </location>
</feature>
<proteinExistence type="predicted"/>
<dbReference type="GO" id="GO:0005886">
    <property type="term" value="C:plasma membrane"/>
    <property type="evidence" value="ECO:0007669"/>
    <property type="project" value="UniProtKB-SubCell"/>
</dbReference>
<dbReference type="InterPro" id="IPR020846">
    <property type="entry name" value="MFS_dom"/>
</dbReference>
<dbReference type="GO" id="GO:0022857">
    <property type="term" value="F:transmembrane transporter activity"/>
    <property type="evidence" value="ECO:0007669"/>
    <property type="project" value="InterPro"/>
</dbReference>
<dbReference type="CDD" id="cd17369">
    <property type="entry name" value="MFS_ShiA_like"/>
    <property type="match status" value="1"/>
</dbReference>
<feature type="transmembrane region" description="Helical" evidence="7">
    <location>
        <begin position="193"/>
        <end position="210"/>
    </location>
</feature>
<evidence type="ECO:0000259" key="8">
    <source>
        <dbReference type="PROSITE" id="PS50850"/>
    </source>
</evidence>
<dbReference type="InterPro" id="IPR036259">
    <property type="entry name" value="MFS_trans_sf"/>
</dbReference>
<feature type="transmembrane region" description="Helical" evidence="7">
    <location>
        <begin position="90"/>
        <end position="108"/>
    </location>
</feature>
<keyword evidence="2" id="KW-0813">Transport</keyword>
<accession>A0A0G3ELH4</accession>
<keyword evidence="10" id="KW-1185">Reference proteome</keyword>
<keyword evidence="4 7" id="KW-0812">Transmembrane</keyword>
<dbReference type="RefSeq" id="WP_047213588.1">
    <property type="nucleotide sequence ID" value="NZ_CP011568.3"/>
</dbReference>
<dbReference type="PATRIC" id="fig|445709.3.peg.1280"/>
<dbReference type="Proteomes" id="UP000036700">
    <property type="component" value="Chromosome"/>
</dbReference>
<reference evidence="10" key="1">
    <citation type="submission" date="2015-06" db="EMBL/GenBank/DDBJ databases">
        <authorList>
            <person name="Lim Y.L."/>
            <person name="Ee R."/>
            <person name="Yong D."/>
            <person name="How K.Y."/>
            <person name="Yin W.F."/>
            <person name="Chan K.G."/>
        </authorList>
    </citation>
    <scope>NUCLEOTIDE SEQUENCE [LARGE SCALE GENOMIC DNA]</scope>
    <source>
        <strain evidence="10">DSM 25325</strain>
    </source>
</reference>
<evidence type="ECO:0000256" key="1">
    <source>
        <dbReference type="ARBA" id="ARBA00004651"/>
    </source>
</evidence>
<dbReference type="PROSITE" id="PS50850">
    <property type="entry name" value="MFS"/>
    <property type="match status" value="1"/>
</dbReference>
<sequence length="439" mass="47382">MEIADRNASPHSSKSLIILASTLGTTIEWYDFFLYGVLTPLVLNRLFFPSMSPVMGTIAAYTTFAVGFLSRPIGGIIFGHYGDRLGRKTILVLTMLIMGGSTFLIGALPTTDSIGIAAPLLLLLLRILQGIGIGGEWGGAVLMTIEHAPPGKRSLYGSWPQLGVPLGLMSSAGVVAVLNLFPDSAFISWGWRAAFFVSAALVAIGLYVRLKIMETPDFEKARLENKIVPVPITELFRNYKREVLLTLGARYVEGACFNTFGVFIIYYVTHSLGLTRGLALNTVIISSAFMLPFIIIAGILADRFGLRRVFAWGTIMIGILTALSFWTMDHFGAQHPGIVMIAVILPFSLAYPMVYGTESSLFASQFDANVRYTGVSFAYQFSGIFASGLTPLIATALINAGGGKSHLVVLYMMVVAAVSLISVLLMKGISANLRRPALA</sequence>
<keyword evidence="5 7" id="KW-1133">Transmembrane helix</keyword>
<evidence type="ECO:0000256" key="5">
    <source>
        <dbReference type="ARBA" id="ARBA00022989"/>
    </source>
</evidence>
<feature type="transmembrane region" description="Helical" evidence="7">
    <location>
        <begin position="16"/>
        <end position="38"/>
    </location>
</feature>
<feature type="transmembrane region" description="Helical" evidence="7">
    <location>
        <begin position="162"/>
        <end position="181"/>
    </location>
</feature>
<organism evidence="9 10">
    <name type="scientific">Pandoraea thiooxydans</name>
    <dbReference type="NCBI Taxonomy" id="445709"/>
    <lineage>
        <taxon>Bacteria</taxon>
        <taxon>Pseudomonadati</taxon>
        <taxon>Pseudomonadota</taxon>
        <taxon>Betaproteobacteria</taxon>
        <taxon>Burkholderiales</taxon>
        <taxon>Burkholderiaceae</taxon>
        <taxon>Pandoraea</taxon>
    </lineage>
</organism>
<dbReference type="PANTHER" id="PTHR43045">
    <property type="entry name" value="SHIKIMATE TRANSPORTER"/>
    <property type="match status" value="1"/>
</dbReference>
<evidence type="ECO:0000313" key="10">
    <source>
        <dbReference type="Proteomes" id="UP000036700"/>
    </source>
</evidence>
<comment type="subcellular location">
    <subcellularLocation>
        <location evidence="1">Cell membrane</location>
        <topology evidence="1">Multi-pass membrane protein</topology>
    </subcellularLocation>
</comment>
<feature type="transmembrane region" description="Helical" evidence="7">
    <location>
        <begin position="309"/>
        <end position="326"/>
    </location>
</feature>
<feature type="transmembrane region" description="Helical" evidence="7">
    <location>
        <begin position="243"/>
        <end position="266"/>
    </location>
</feature>
<evidence type="ECO:0000256" key="3">
    <source>
        <dbReference type="ARBA" id="ARBA00022475"/>
    </source>
</evidence>
<protein>
    <submittedName>
        <fullName evidence="9">MFS transporter</fullName>
    </submittedName>
</protein>
<dbReference type="EMBL" id="CP011568">
    <property type="protein sequence ID" value="AKJ67825.1"/>
    <property type="molecule type" value="Genomic_DNA"/>
</dbReference>
<keyword evidence="3" id="KW-1003">Cell membrane</keyword>
<evidence type="ECO:0000256" key="6">
    <source>
        <dbReference type="ARBA" id="ARBA00023136"/>
    </source>
</evidence>